<dbReference type="InterPro" id="IPR018062">
    <property type="entry name" value="HTH_AraC-typ_CS"/>
</dbReference>
<dbReference type="GO" id="GO:0003700">
    <property type="term" value="F:DNA-binding transcription factor activity"/>
    <property type="evidence" value="ECO:0007669"/>
    <property type="project" value="InterPro"/>
</dbReference>
<keyword evidence="3" id="KW-0804">Transcription</keyword>
<evidence type="ECO:0000256" key="2">
    <source>
        <dbReference type="ARBA" id="ARBA00023125"/>
    </source>
</evidence>
<proteinExistence type="predicted"/>
<gene>
    <name evidence="5" type="ORF">SAMN04487969_10551</name>
</gene>
<dbReference type="Pfam" id="PF12833">
    <property type="entry name" value="HTH_18"/>
    <property type="match status" value="1"/>
</dbReference>
<dbReference type="SUPFAM" id="SSF46689">
    <property type="entry name" value="Homeodomain-like"/>
    <property type="match status" value="2"/>
</dbReference>
<evidence type="ECO:0000313" key="5">
    <source>
        <dbReference type="EMBL" id="SFE67180.1"/>
    </source>
</evidence>
<dbReference type="PROSITE" id="PS01124">
    <property type="entry name" value="HTH_ARAC_FAMILY_2"/>
    <property type="match status" value="1"/>
</dbReference>
<evidence type="ECO:0000256" key="3">
    <source>
        <dbReference type="ARBA" id="ARBA00023163"/>
    </source>
</evidence>
<evidence type="ECO:0000259" key="4">
    <source>
        <dbReference type="PROSITE" id="PS01124"/>
    </source>
</evidence>
<name>A0A1I2CHJ1_9BACL</name>
<dbReference type="Gene3D" id="2.60.120.10">
    <property type="entry name" value="Jelly Rolls"/>
    <property type="match status" value="1"/>
</dbReference>
<feature type="domain" description="HTH araC/xylS-type" evidence="4">
    <location>
        <begin position="205"/>
        <end position="303"/>
    </location>
</feature>
<dbReference type="InterPro" id="IPR011051">
    <property type="entry name" value="RmlC_Cupin_sf"/>
</dbReference>
<dbReference type="PROSITE" id="PS00041">
    <property type="entry name" value="HTH_ARAC_FAMILY_1"/>
    <property type="match status" value="1"/>
</dbReference>
<dbReference type="AlphaFoldDB" id="A0A1I2CHJ1"/>
<dbReference type="PANTHER" id="PTHR43280">
    <property type="entry name" value="ARAC-FAMILY TRANSCRIPTIONAL REGULATOR"/>
    <property type="match status" value="1"/>
</dbReference>
<organism evidence="5 6">
    <name type="scientific">Paenibacillus algorifonticola</name>
    <dbReference type="NCBI Taxonomy" id="684063"/>
    <lineage>
        <taxon>Bacteria</taxon>
        <taxon>Bacillati</taxon>
        <taxon>Bacillota</taxon>
        <taxon>Bacilli</taxon>
        <taxon>Bacillales</taxon>
        <taxon>Paenibacillaceae</taxon>
        <taxon>Paenibacillus</taxon>
    </lineage>
</organism>
<dbReference type="InterPro" id="IPR018060">
    <property type="entry name" value="HTH_AraC"/>
</dbReference>
<dbReference type="EMBL" id="FONN01000005">
    <property type="protein sequence ID" value="SFE67180.1"/>
    <property type="molecule type" value="Genomic_DNA"/>
</dbReference>
<keyword evidence="6" id="KW-1185">Reference proteome</keyword>
<evidence type="ECO:0000256" key="1">
    <source>
        <dbReference type="ARBA" id="ARBA00023015"/>
    </source>
</evidence>
<reference evidence="6" key="1">
    <citation type="submission" date="2016-10" db="EMBL/GenBank/DDBJ databases">
        <authorList>
            <person name="Varghese N."/>
            <person name="Submissions S."/>
        </authorList>
    </citation>
    <scope>NUCLEOTIDE SEQUENCE [LARGE SCALE GENOMIC DNA]</scope>
    <source>
        <strain evidence="6">CGMCC 1.10223</strain>
    </source>
</reference>
<dbReference type="OrthoDB" id="2572387at2"/>
<keyword evidence="2" id="KW-0238">DNA-binding</keyword>
<protein>
    <submittedName>
        <fullName evidence="5">Helix-turn-helix domain-containing protein</fullName>
    </submittedName>
</protein>
<dbReference type="RefSeq" id="WP_052737003.1">
    <property type="nucleotide sequence ID" value="NZ_FONN01000005.1"/>
</dbReference>
<dbReference type="InterPro" id="IPR009057">
    <property type="entry name" value="Homeodomain-like_sf"/>
</dbReference>
<dbReference type="SUPFAM" id="SSF51182">
    <property type="entry name" value="RmlC-like cupins"/>
    <property type="match status" value="1"/>
</dbReference>
<keyword evidence="1" id="KW-0805">Transcription regulation</keyword>
<dbReference type="Proteomes" id="UP000183410">
    <property type="component" value="Unassembled WGS sequence"/>
</dbReference>
<accession>A0A1I2CHJ1</accession>
<dbReference type="InterPro" id="IPR014710">
    <property type="entry name" value="RmlC-like_jellyroll"/>
</dbReference>
<sequence length="311" mass="36560">MKNLIEFSNQSSLDHLNINIRWLKEWKITKAHEHLFIFPYTTFWIVLSGTAVIELNHIRYSLKKGDIVSIAPKTTQSWKGLSTDQPFHYLSLACEAKVGAMDFIHSYRFPHVVSDAPSEEVHALIEEWRRLADDYNAFLQPFDEKDIKSSEKGYDKEFPLFKLSTDQTIQHLKIRAKGMLWVQQLFQTIRYRLPDQPVPYDDRVFEICDYVEKRLDKPPSLDDLAAYVSLSKEQLRTLFQTTYGLSPMKYVRHARLQRARDLLMLTSYPIKDIASQIGFEDQHHFSRAFQQSEGMSPMAYRRRLLQGIKHE</sequence>
<dbReference type="PANTHER" id="PTHR43280:SF28">
    <property type="entry name" value="HTH-TYPE TRANSCRIPTIONAL ACTIVATOR RHAS"/>
    <property type="match status" value="1"/>
</dbReference>
<dbReference type="PRINTS" id="PR00032">
    <property type="entry name" value="HTHARAC"/>
</dbReference>
<dbReference type="InterPro" id="IPR020449">
    <property type="entry name" value="Tscrpt_reg_AraC-type_HTH"/>
</dbReference>
<evidence type="ECO:0000313" key="6">
    <source>
        <dbReference type="Proteomes" id="UP000183410"/>
    </source>
</evidence>
<dbReference type="Gene3D" id="1.10.10.60">
    <property type="entry name" value="Homeodomain-like"/>
    <property type="match status" value="2"/>
</dbReference>
<dbReference type="GO" id="GO:0043565">
    <property type="term" value="F:sequence-specific DNA binding"/>
    <property type="evidence" value="ECO:0007669"/>
    <property type="project" value="InterPro"/>
</dbReference>
<dbReference type="SMART" id="SM00342">
    <property type="entry name" value="HTH_ARAC"/>
    <property type="match status" value="1"/>
</dbReference>